<dbReference type="SMART" id="SM00388">
    <property type="entry name" value="HisKA"/>
    <property type="match status" value="1"/>
</dbReference>
<keyword evidence="7 14" id="KW-0418">Kinase</keyword>
<gene>
    <name evidence="14" type="ORF">H663_004330</name>
</gene>
<dbReference type="RefSeq" id="WP_053171273.1">
    <property type="nucleotide sequence ID" value="NZ_LFYT02000004.1"/>
</dbReference>
<evidence type="ECO:0000256" key="2">
    <source>
        <dbReference type="ARBA" id="ARBA00004370"/>
    </source>
</evidence>
<dbReference type="InterPro" id="IPR003661">
    <property type="entry name" value="HisK_dim/P_dom"/>
</dbReference>
<feature type="domain" description="HAMP" evidence="13">
    <location>
        <begin position="206"/>
        <end position="258"/>
    </location>
</feature>
<dbReference type="SMART" id="SM00387">
    <property type="entry name" value="HATPase_c"/>
    <property type="match status" value="1"/>
</dbReference>
<dbReference type="EC" id="2.7.13.3" evidence="3"/>
<evidence type="ECO:0000256" key="10">
    <source>
        <dbReference type="ARBA" id="ARBA00023136"/>
    </source>
</evidence>
<sequence length="493" mass="53983">MSDSPQVWAPSATSLRRRLLSWILLPLAGLIGINAWVGYGNAVQAANEAYDRSLYLAARTLAEELEWREGRLQLDVTQAAGYLFENHTGSRLFYKITSPSGQWLAGVAALPDVPARAQSAVKFFALVQFDDGQYLSQPVRLAQLMHVVEADARGAGAKPTEQLVKITVAETMEARQQLIEHILWDTLGSQGLLLLAAALLVVWGVQRGIRPLEAFRQQLDQKADDDFSPIEPPDLPRELRPLIETLNSYLARLGRLIDIRKRFLDNAAHQLRTPLTALKTQLTLVQRSAEPEQVQTLVAAAHQTTDDAVRLTEQLLAMTRVEHAREMHSPQRVDLADLARRVTQEHLLRAHHIGHDLGFETTLAQGQRCEVPGVALLLHEALSNLVDNAIHHCPAGAHITVRVGLHWVEVQDSGPGIALSHQAHVFERFYRAAAAGVSGSGLGLSIVQEIAKQHGVQLQLKSPACAAGGTSIRMAWPQLVAGPVSASGKDQKT</sequence>
<evidence type="ECO:0000256" key="3">
    <source>
        <dbReference type="ARBA" id="ARBA00012438"/>
    </source>
</evidence>
<dbReference type="Pfam" id="PF08521">
    <property type="entry name" value="2CSK_N"/>
    <property type="match status" value="1"/>
</dbReference>
<dbReference type="Gene3D" id="1.10.287.130">
    <property type="match status" value="1"/>
</dbReference>
<protein>
    <recommendedName>
        <fullName evidence="3">histidine kinase</fullName>
        <ecNumber evidence="3">2.7.13.3</ecNumber>
    </recommendedName>
</protein>
<dbReference type="CDD" id="cd00082">
    <property type="entry name" value="HisKA"/>
    <property type="match status" value="1"/>
</dbReference>
<keyword evidence="5" id="KW-0808">Transferase</keyword>
<dbReference type="CDD" id="cd00075">
    <property type="entry name" value="HATPase"/>
    <property type="match status" value="1"/>
</dbReference>
<evidence type="ECO:0000256" key="9">
    <source>
        <dbReference type="ARBA" id="ARBA00023012"/>
    </source>
</evidence>
<dbReference type="InterPro" id="IPR005467">
    <property type="entry name" value="His_kinase_dom"/>
</dbReference>
<dbReference type="InterPro" id="IPR003660">
    <property type="entry name" value="HAMP_dom"/>
</dbReference>
<organism evidence="14 15">
    <name type="scientific">Limnohabitans planktonicus II-D5</name>
    <dbReference type="NCBI Taxonomy" id="1293045"/>
    <lineage>
        <taxon>Bacteria</taxon>
        <taxon>Pseudomonadati</taxon>
        <taxon>Pseudomonadota</taxon>
        <taxon>Betaproteobacteria</taxon>
        <taxon>Burkholderiales</taxon>
        <taxon>Comamonadaceae</taxon>
        <taxon>Limnohabitans</taxon>
    </lineage>
</organism>
<accession>A0A2T7UGB8</accession>
<comment type="subcellular location">
    <subcellularLocation>
        <location evidence="2">Membrane</location>
    </subcellularLocation>
</comment>
<dbReference type="PANTHER" id="PTHR45436">
    <property type="entry name" value="SENSOR HISTIDINE KINASE YKOH"/>
    <property type="match status" value="1"/>
</dbReference>
<keyword evidence="10 11" id="KW-0472">Membrane</keyword>
<evidence type="ECO:0000256" key="5">
    <source>
        <dbReference type="ARBA" id="ARBA00022679"/>
    </source>
</evidence>
<dbReference type="InterPro" id="IPR036890">
    <property type="entry name" value="HATPase_C_sf"/>
</dbReference>
<dbReference type="Gene3D" id="3.30.565.10">
    <property type="entry name" value="Histidine kinase-like ATPase, C-terminal domain"/>
    <property type="match status" value="1"/>
</dbReference>
<evidence type="ECO:0000313" key="15">
    <source>
        <dbReference type="Proteomes" id="UP000037507"/>
    </source>
</evidence>
<keyword evidence="15" id="KW-1185">Reference proteome</keyword>
<dbReference type="PROSITE" id="PS50109">
    <property type="entry name" value="HIS_KIN"/>
    <property type="match status" value="1"/>
</dbReference>
<keyword evidence="9" id="KW-0902">Two-component regulatory system</keyword>
<evidence type="ECO:0000313" key="14">
    <source>
        <dbReference type="EMBL" id="PVE43714.1"/>
    </source>
</evidence>
<feature type="domain" description="Histidine kinase" evidence="12">
    <location>
        <begin position="266"/>
        <end position="480"/>
    </location>
</feature>
<keyword evidence="8 11" id="KW-1133">Transmembrane helix</keyword>
<proteinExistence type="predicted"/>
<evidence type="ECO:0000256" key="1">
    <source>
        <dbReference type="ARBA" id="ARBA00000085"/>
    </source>
</evidence>
<keyword evidence="6 11" id="KW-0812">Transmembrane</keyword>
<evidence type="ECO:0000259" key="12">
    <source>
        <dbReference type="PROSITE" id="PS50109"/>
    </source>
</evidence>
<keyword evidence="4" id="KW-0597">Phosphoprotein</keyword>
<evidence type="ECO:0000256" key="11">
    <source>
        <dbReference type="SAM" id="Phobius"/>
    </source>
</evidence>
<evidence type="ECO:0000259" key="13">
    <source>
        <dbReference type="PROSITE" id="PS50885"/>
    </source>
</evidence>
<dbReference type="SUPFAM" id="SSF55874">
    <property type="entry name" value="ATPase domain of HSP90 chaperone/DNA topoisomerase II/histidine kinase"/>
    <property type="match status" value="1"/>
</dbReference>
<dbReference type="Proteomes" id="UP000037507">
    <property type="component" value="Unassembled WGS sequence"/>
</dbReference>
<dbReference type="PANTHER" id="PTHR45436:SF1">
    <property type="entry name" value="SENSOR PROTEIN QSEC"/>
    <property type="match status" value="1"/>
</dbReference>
<dbReference type="PRINTS" id="PR00344">
    <property type="entry name" value="BCTRLSENSOR"/>
</dbReference>
<dbReference type="OrthoDB" id="8554694at2"/>
<dbReference type="GO" id="GO:0005886">
    <property type="term" value="C:plasma membrane"/>
    <property type="evidence" value="ECO:0007669"/>
    <property type="project" value="TreeGrafter"/>
</dbReference>
<dbReference type="InterPro" id="IPR003594">
    <property type="entry name" value="HATPase_dom"/>
</dbReference>
<dbReference type="GO" id="GO:0000155">
    <property type="term" value="F:phosphorelay sensor kinase activity"/>
    <property type="evidence" value="ECO:0007669"/>
    <property type="project" value="InterPro"/>
</dbReference>
<reference evidence="14" key="1">
    <citation type="submission" date="2017-04" db="EMBL/GenBank/DDBJ databases">
        <title>Unexpected and diverse lifestyles within the genus Limnohabitans.</title>
        <authorList>
            <person name="Kasalicky V."/>
            <person name="Mehrshad M."/>
            <person name="Andrei S.-A."/>
            <person name="Salcher M."/>
            <person name="Kratochvilova H."/>
            <person name="Simek K."/>
            <person name="Ghai R."/>
        </authorList>
    </citation>
    <scope>NUCLEOTIDE SEQUENCE [LARGE SCALE GENOMIC DNA]</scope>
    <source>
        <strain evidence="14">II-D5</strain>
    </source>
</reference>
<dbReference type="AlphaFoldDB" id="A0A2T7UGB8"/>
<evidence type="ECO:0000256" key="7">
    <source>
        <dbReference type="ARBA" id="ARBA00022777"/>
    </source>
</evidence>
<name>A0A2T7UGB8_9BURK</name>
<dbReference type="InterPro" id="IPR050428">
    <property type="entry name" value="TCS_sensor_his_kinase"/>
</dbReference>
<dbReference type="STRING" id="1293045.H663_06980"/>
<dbReference type="InterPro" id="IPR004358">
    <property type="entry name" value="Sig_transdc_His_kin-like_C"/>
</dbReference>
<comment type="catalytic activity">
    <reaction evidence="1">
        <text>ATP + protein L-histidine = ADP + protein N-phospho-L-histidine.</text>
        <dbReference type="EC" id="2.7.13.3"/>
    </reaction>
</comment>
<dbReference type="SUPFAM" id="SSF47384">
    <property type="entry name" value="Homodimeric domain of signal transducing histidine kinase"/>
    <property type="match status" value="1"/>
</dbReference>
<feature type="transmembrane region" description="Helical" evidence="11">
    <location>
        <begin position="20"/>
        <end position="39"/>
    </location>
</feature>
<dbReference type="Pfam" id="PF00512">
    <property type="entry name" value="HisKA"/>
    <property type="match status" value="1"/>
</dbReference>
<feature type="transmembrane region" description="Helical" evidence="11">
    <location>
        <begin position="182"/>
        <end position="205"/>
    </location>
</feature>
<dbReference type="EMBL" id="LFYT02000004">
    <property type="protein sequence ID" value="PVE43714.1"/>
    <property type="molecule type" value="Genomic_DNA"/>
</dbReference>
<evidence type="ECO:0000256" key="8">
    <source>
        <dbReference type="ARBA" id="ARBA00022989"/>
    </source>
</evidence>
<comment type="caution">
    <text evidence="14">The sequence shown here is derived from an EMBL/GenBank/DDBJ whole genome shotgun (WGS) entry which is preliminary data.</text>
</comment>
<dbReference type="InterPro" id="IPR036097">
    <property type="entry name" value="HisK_dim/P_sf"/>
</dbReference>
<dbReference type="InterPro" id="IPR013727">
    <property type="entry name" value="2CSK_N"/>
</dbReference>
<evidence type="ECO:0000256" key="4">
    <source>
        <dbReference type="ARBA" id="ARBA00022553"/>
    </source>
</evidence>
<evidence type="ECO:0000256" key="6">
    <source>
        <dbReference type="ARBA" id="ARBA00022692"/>
    </source>
</evidence>
<dbReference type="Pfam" id="PF02518">
    <property type="entry name" value="HATPase_c"/>
    <property type="match status" value="1"/>
</dbReference>
<dbReference type="PROSITE" id="PS50885">
    <property type="entry name" value="HAMP"/>
    <property type="match status" value="1"/>
</dbReference>